<dbReference type="Pfam" id="PF03732">
    <property type="entry name" value="Retrotrans_gag"/>
    <property type="match status" value="1"/>
</dbReference>
<sequence>MSDGESTLSLHSLVETDDEFTDDSLLSSYLLAPTRPSQNQELDQSLHLLAPTRPSQTNKLDRSMPILTPQISLVNRLHQNNLTYNTSACYTTSTPRLEHTSIPRIVHTTIMEKLAPCRKFGGYPHENGLVFLREFDSFATLHNIMPYENQRRIAAFYLQLTGPAHTWFNSLTFNDKSSWEKLIELFKRKYVNLDWQSPTIMLENEVFEHIKLSPGQALEDFYCQLVEKAQLLHKADHDILTKFIKGLPEKLAFFVRAGNHKDSNSALSAAKMGEAYGYRLHDEISVSAIKQQITPKAVVAEQNPSVVHELKSQIQDLTSANEKILLANNASINIVGIARIKIKVPTGKHWLHVYILSQTSNPLILGTNYLFTNKIVLDFGKLYINTKTVKVKCQKRISVPANSEFFMWSKLGKNVLYGTQGICTSSDYMNKIGLLTAKAVVSVDQKNSVPVRY</sequence>
<dbReference type="AlphaFoldDB" id="A0A6J8CTH3"/>
<dbReference type="InterPro" id="IPR005162">
    <property type="entry name" value="Retrotrans_gag_dom"/>
</dbReference>
<evidence type="ECO:0000313" key="3">
    <source>
        <dbReference type="Proteomes" id="UP000507470"/>
    </source>
</evidence>
<keyword evidence="3" id="KW-1185">Reference proteome</keyword>
<dbReference type="OrthoDB" id="6123064at2759"/>
<proteinExistence type="predicted"/>
<organism evidence="2 3">
    <name type="scientific">Mytilus coruscus</name>
    <name type="common">Sea mussel</name>
    <dbReference type="NCBI Taxonomy" id="42192"/>
    <lineage>
        <taxon>Eukaryota</taxon>
        <taxon>Metazoa</taxon>
        <taxon>Spiralia</taxon>
        <taxon>Lophotrochozoa</taxon>
        <taxon>Mollusca</taxon>
        <taxon>Bivalvia</taxon>
        <taxon>Autobranchia</taxon>
        <taxon>Pteriomorphia</taxon>
        <taxon>Mytilida</taxon>
        <taxon>Mytiloidea</taxon>
        <taxon>Mytilidae</taxon>
        <taxon>Mytilinae</taxon>
        <taxon>Mytilus</taxon>
    </lineage>
</organism>
<protein>
    <recommendedName>
        <fullName evidence="1">Retrotransposon gag domain-containing protein</fullName>
    </recommendedName>
</protein>
<accession>A0A6J8CTH3</accession>
<dbReference type="EMBL" id="CACVKT020005968">
    <property type="protein sequence ID" value="CAC5398709.1"/>
    <property type="molecule type" value="Genomic_DNA"/>
</dbReference>
<reference evidence="2 3" key="1">
    <citation type="submission" date="2020-06" db="EMBL/GenBank/DDBJ databases">
        <authorList>
            <person name="Li R."/>
            <person name="Bekaert M."/>
        </authorList>
    </citation>
    <scope>NUCLEOTIDE SEQUENCE [LARGE SCALE GENOMIC DNA]</scope>
    <source>
        <strain evidence="3">wild</strain>
    </source>
</reference>
<dbReference type="Proteomes" id="UP000507470">
    <property type="component" value="Unassembled WGS sequence"/>
</dbReference>
<evidence type="ECO:0000259" key="1">
    <source>
        <dbReference type="Pfam" id="PF03732"/>
    </source>
</evidence>
<evidence type="ECO:0000313" key="2">
    <source>
        <dbReference type="EMBL" id="CAC5398709.1"/>
    </source>
</evidence>
<gene>
    <name evidence="2" type="ORF">MCOR_33061</name>
</gene>
<name>A0A6J8CTH3_MYTCO</name>
<feature type="domain" description="Retrotransposon gag" evidence="1">
    <location>
        <begin position="156"/>
        <end position="248"/>
    </location>
</feature>